<dbReference type="PROSITE" id="PS50096">
    <property type="entry name" value="IQ"/>
    <property type="match status" value="1"/>
</dbReference>
<dbReference type="AlphaFoldDB" id="A0A6P5IT59"/>
<evidence type="ECO:0000313" key="3">
    <source>
        <dbReference type="Proteomes" id="UP000515140"/>
    </source>
</evidence>
<dbReference type="RefSeq" id="XP_020824238.1">
    <property type="nucleotide sequence ID" value="XM_020968579.1"/>
</dbReference>
<feature type="region of interest" description="Disordered" evidence="2">
    <location>
        <begin position="1"/>
        <end position="21"/>
    </location>
</feature>
<reference evidence="4 5" key="1">
    <citation type="submission" date="2025-04" db="UniProtKB">
        <authorList>
            <consortium name="RefSeq"/>
        </authorList>
    </citation>
    <scope>IDENTIFICATION</scope>
    <source>
        <tissue evidence="4 5">Spleen</tissue>
    </source>
</reference>
<keyword evidence="1" id="KW-0175">Coiled coil</keyword>
<organism evidence="3 4">
    <name type="scientific">Phascolarctos cinereus</name>
    <name type="common">Koala</name>
    <dbReference type="NCBI Taxonomy" id="38626"/>
    <lineage>
        <taxon>Eukaryota</taxon>
        <taxon>Metazoa</taxon>
        <taxon>Chordata</taxon>
        <taxon>Craniata</taxon>
        <taxon>Vertebrata</taxon>
        <taxon>Euteleostomi</taxon>
        <taxon>Mammalia</taxon>
        <taxon>Metatheria</taxon>
        <taxon>Diprotodontia</taxon>
        <taxon>Phascolarctidae</taxon>
        <taxon>Phascolarctos</taxon>
    </lineage>
</organism>
<dbReference type="PANTHER" id="PTHR46723">
    <property type="entry name" value="LEUCINE-RICH REPEAT AND IQ DOMAIN-CONTAINING PROTEIN 3"/>
    <property type="match status" value="1"/>
</dbReference>
<proteinExistence type="predicted"/>
<dbReference type="KEGG" id="pcw:110195723"/>
<feature type="region of interest" description="Disordered" evidence="2">
    <location>
        <begin position="262"/>
        <end position="285"/>
    </location>
</feature>
<feature type="coiled-coil region" evidence="1">
    <location>
        <begin position="473"/>
        <end position="500"/>
    </location>
</feature>
<keyword evidence="3" id="KW-1185">Reference proteome</keyword>
<gene>
    <name evidence="4 5" type="primary">LRRIQ3</name>
</gene>
<evidence type="ECO:0000313" key="4">
    <source>
        <dbReference type="RefSeq" id="XP_020824238.1"/>
    </source>
</evidence>
<feature type="compositionally biased region" description="Basic and acidic residues" evidence="2">
    <location>
        <begin position="1"/>
        <end position="12"/>
    </location>
</feature>
<dbReference type="SUPFAM" id="SSF52058">
    <property type="entry name" value="L domain-like"/>
    <property type="match status" value="1"/>
</dbReference>
<evidence type="ECO:0000256" key="2">
    <source>
        <dbReference type="SAM" id="MobiDB-lite"/>
    </source>
</evidence>
<dbReference type="RefSeq" id="XP_020824239.1">
    <property type="nucleotide sequence ID" value="XM_020968580.1"/>
</dbReference>
<dbReference type="Proteomes" id="UP000515140">
    <property type="component" value="Unplaced"/>
</dbReference>
<protein>
    <submittedName>
        <fullName evidence="4 5">Leucine-rich repeat and IQ domain-containing protein 3 isoform X1</fullName>
    </submittedName>
</protein>
<dbReference type="InterPro" id="IPR032675">
    <property type="entry name" value="LRR_dom_sf"/>
</dbReference>
<dbReference type="GeneID" id="110195723"/>
<dbReference type="CTD" id="127255"/>
<sequence length="641" mass="75773">MEELERRSSSQDREEDSENELSDEKDSVFLCLHRSHLCALEATQCSRSLRICILSKNFIVDMSPLHSCTELIKLDLHSNQIRIVPDKKFWGEMKKLKLLYLHDNSFVKLKNMCSLSTCPNLIALTLYDCPVSLKKGYRHVMVNSIWSLKILDRYVISDEEVIENFTLPERFKALNKRLLCDITSKVIKDTNYEKELYQMNCTISKINKIVAHNSPVVIVQRWIRGHLTRRMWTKPHLNILQREPVIIHEKIAINIQKENEGKCPTKEDEKAARATEGEKPTLPGRKAEIVPKGKKLPKPYGIFSLEHNALLSCALSELQKKEYPRQPRKLKRSKVSKVSEERTINQEIDLNVIMPVIKVHMSLPSIFKYSSKPKEIEEELYHRPVYRLCHFFDGQSKFKISHRLERDKKKDATRPHGVIDFSPLYSIDRQYRKREKMQNFQNKKQYVAMIHFADEMANENFQEYIQEKNYFIKKRNKDQSKKIEESLQKYQETTSKLMEKFQERRSCFLEEVKFKAQERLMVEDISNQLTTLTKELFQFDRYKRKQDVVKKNRSIAKEIRETDKYHKELIKKMKKGRIRAIHKRHLEEKLIINAIAAQKASDRIQEARDKVAAMKSHRVHMNIPYGPPRNSFLSSSFTFLK</sequence>
<dbReference type="InterPro" id="IPR052859">
    <property type="entry name" value="LRR-IQ_domain_protein"/>
</dbReference>
<evidence type="ECO:0000313" key="5">
    <source>
        <dbReference type="RefSeq" id="XP_020824239.1"/>
    </source>
</evidence>
<evidence type="ECO:0000256" key="1">
    <source>
        <dbReference type="SAM" id="Coils"/>
    </source>
</evidence>
<dbReference type="Gene3D" id="3.80.10.10">
    <property type="entry name" value="Ribonuclease Inhibitor"/>
    <property type="match status" value="1"/>
</dbReference>
<accession>A0A6P5IT59</accession>
<name>A0A6P5IT59_PHACI</name>
<dbReference type="PANTHER" id="PTHR46723:SF1">
    <property type="entry name" value="LEUCINE-RICH REPEAT AND IQ DOMAIN-CONTAINING PROTEIN 3"/>
    <property type="match status" value="1"/>
</dbReference>